<dbReference type="OrthoDB" id="26518at2759"/>
<dbReference type="InterPro" id="IPR015425">
    <property type="entry name" value="FH2_Formin"/>
</dbReference>
<dbReference type="SUPFAM" id="SSF49265">
    <property type="entry name" value="Fibronectin type III"/>
    <property type="match status" value="1"/>
</dbReference>
<gene>
    <name evidence="4" type="ORF">MGAL_10B071476</name>
</gene>
<feature type="compositionally biased region" description="Low complexity" evidence="1">
    <location>
        <begin position="44"/>
        <end position="54"/>
    </location>
</feature>
<evidence type="ECO:0000313" key="4">
    <source>
        <dbReference type="EMBL" id="VDH90251.1"/>
    </source>
</evidence>
<accession>A0A8B6BI73</accession>
<name>A0A8B6BI73_MYTGA</name>
<dbReference type="SUPFAM" id="SSF101447">
    <property type="entry name" value="Formin homology 2 domain (FH2 domain)"/>
    <property type="match status" value="2"/>
</dbReference>
<evidence type="ECO:0000259" key="3">
    <source>
        <dbReference type="PROSITE" id="PS51444"/>
    </source>
</evidence>
<dbReference type="Gene3D" id="2.60.40.10">
    <property type="entry name" value="Immunoglobulins"/>
    <property type="match status" value="1"/>
</dbReference>
<feature type="compositionally biased region" description="Basic and acidic residues" evidence="1">
    <location>
        <begin position="1"/>
        <end position="11"/>
    </location>
</feature>
<dbReference type="Proteomes" id="UP000596742">
    <property type="component" value="Unassembled WGS sequence"/>
</dbReference>
<evidence type="ECO:0000259" key="2">
    <source>
        <dbReference type="PROSITE" id="PS50853"/>
    </source>
</evidence>
<dbReference type="PROSITE" id="PS51444">
    <property type="entry name" value="FH2"/>
    <property type="match status" value="2"/>
</dbReference>
<feature type="domain" description="FH2" evidence="3">
    <location>
        <begin position="215"/>
        <end position="599"/>
    </location>
</feature>
<evidence type="ECO:0000313" key="5">
    <source>
        <dbReference type="Proteomes" id="UP000596742"/>
    </source>
</evidence>
<protein>
    <submittedName>
        <fullName evidence="4">Uncharacterized protein</fullName>
    </submittedName>
</protein>
<dbReference type="SMART" id="SM00498">
    <property type="entry name" value="FH2"/>
    <property type="match status" value="1"/>
</dbReference>
<dbReference type="PANTHER" id="PTHR46345:SF8">
    <property type="entry name" value="FORMIN 3, ISOFORM B"/>
    <property type="match status" value="1"/>
</dbReference>
<feature type="domain" description="FH2" evidence="3">
    <location>
        <begin position="647"/>
        <end position="1021"/>
    </location>
</feature>
<dbReference type="AlphaFoldDB" id="A0A8B6BI73"/>
<dbReference type="EMBL" id="UYJE01000107">
    <property type="protein sequence ID" value="VDH90251.1"/>
    <property type="molecule type" value="Genomic_DNA"/>
</dbReference>
<dbReference type="CDD" id="cd00063">
    <property type="entry name" value="FN3"/>
    <property type="match status" value="1"/>
</dbReference>
<dbReference type="Pfam" id="PF00041">
    <property type="entry name" value="fn3"/>
    <property type="match status" value="1"/>
</dbReference>
<dbReference type="PANTHER" id="PTHR46345">
    <property type="entry name" value="INVERTED FORMIN-2"/>
    <property type="match status" value="1"/>
</dbReference>
<evidence type="ECO:0000256" key="1">
    <source>
        <dbReference type="SAM" id="MobiDB-lite"/>
    </source>
</evidence>
<dbReference type="Gene3D" id="1.20.58.2220">
    <property type="entry name" value="Formin, FH2 domain"/>
    <property type="match status" value="2"/>
</dbReference>
<feature type="domain" description="Fibronectin type-III" evidence="2">
    <location>
        <begin position="59"/>
        <end position="157"/>
    </location>
</feature>
<organism evidence="4 5">
    <name type="scientific">Mytilus galloprovincialis</name>
    <name type="common">Mediterranean mussel</name>
    <dbReference type="NCBI Taxonomy" id="29158"/>
    <lineage>
        <taxon>Eukaryota</taxon>
        <taxon>Metazoa</taxon>
        <taxon>Spiralia</taxon>
        <taxon>Lophotrochozoa</taxon>
        <taxon>Mollusca</taxon>
        <taxon>Bivalvia</taxon>
        <taxon>Autobranchia</taxon>
        <taxon>Pteriomorphia</taxon>
        <taxon>Mytilida</taxon>
        <taxon>Mytiloidea</taxon>
        <taxon>Mytilidae</taxon>
        <taxon>Mytilinae</taxon>
        <taxon>Mytilus</taxon>
    </lineage>
</organism>
<comment type="caution">
    <text evidence="4">The sequence shown here is derived from an EMBL/GenBank/DDBJ whole genome shotgun (WGS) entry which is preliminary data.</text>
</comment>
<keyword evidence="5" id="KW-1185">Reference proteome</keyword>
<dbReference type="InterPro" id="IPR036116">
    <property type="entry name" value="FN3_sf"/>
</dbReference>
<proteinExistence type="predicted"/>
<dbReference type="Pfam" id="PF02181">
    <property type="entry name" value="FH2"/>
    <property type="match status" value="2"/>
</dbReference>
<feature type="region of interest" description="Disordered" evidence="1">
    <location>
        <begin position="1"/>
        <end position="56"/>
    </location>
</feature>
<sequence>MLDNDSLKSDEQGNTAQPIEIDSATDAPAEPIFKKYEAPPPPTATSSPKGPASSVGAEAPKRIDIVNCTDHSIAVRWYINEWNNCLEYTLAYRPEGSDNWYRLHLSATDVLKEENECRLYTLTTLNPDTNYEIKIRCLNYLVKSQYTNSKIKRTLQKDLTSETASLDTNTESTSFDSIPEEVNAVPPIATCMSSPSPPPPPPPPISNVLPTPSLPINVPDPNQKMKTLSWARIASIEDKSVWNKIQKMKDKVPVNYPELEKLFSCKENTSKIASAVTKNIVERQKAMKIDIFLMKMHKSPDELIEMIRQGSTAGLGLSSYRSLKENLPNPDEADSLREVLPEELKKLSKSDYFVYRLISLPQYELWINIMITIGEIDSLDYISDYVKTISTACDMLMTNESFETFLRYVLHVGLFMNKRKVAGKAVGFDICSMQKLSETKSIDDTVTLLEFLVQEIRKSDSSCLQFVCDFYDTLLLTQRCLLQPATDEFNAIKKKFTELQVQIDAETCQIKDQCFELIQKKVANTNINFKRGGFRATMPYLRRKSTPINFVKTPRDTRLQEILAKQKIRWDSYSDSVYHTMEGKRMQSINLTSETASLDTNTESTSFDSIPEEVNAVPPIATCMSPPSPPPPPPPPISNVLPTPSLPINVPDPNQKMKTLSWARIASIEDKSVWNKIKKMKDKVPVNYLELEKLFSCKENTSKRASAVTKNIVEQQKAMRIDIFLNKMHKSPDELIEMIRRGSTAGLGLSSYRSLKENLPNPDEADSLREVLPEELKKLSKADYFSSRLISLPQYELWINTMITIGEIDSLDYIPDYVKTISTACDMLMTNESFEAFLRYVLFMNKGKVAGKAVEFDICSMQELSETKSIDDTVTLLELLVHEIRKSDSSCLNFVCDFHDTLLHTQRCLLQPATDEFNAIKKKLTELQVQIDADTCQIKDQCFEFIQNGKCQIEIISEKLETQQRKSQEVADHFSIENINVDELFKCCREMCENIDKIQKKVANTNNNFKLGGFRATMPCLRRKSTPTNIGQTAKDNRLQEILAKQKKRRCDSIS</sequence>
<dbReference type="PROSITE" id="PS50853">
    <property type="entry name" value="FN3"/>
    <property type="match status" value="1"/>
</dbReference>
<dbReference type="InterPro" id="IPR013783">
    <property type="entry name" value="Ig-like_fold"/>
</dbReference>
<dbReference type="InterPro" id="IPR003961">
    <property type="entry name" value="FN3_dom"/>
</dbReference>
<reference evidence="4" key="1">
    <citation type="submission" date="2018-11" db="EMBL/GenBank/DDBJ databases">
        <authorList>
            <person name="Alioto T."/>
            <person name="Alioto T."/>
        </authorList>
    </citation>
    <scope>NUCLEOTIDE SEQUENCE</scope>
</reference>
<dbReference type="InterPro" id="IPR042201">
    <property type="entry name" value="FH2_Formin_sf"/>
</dbReference>